<feature type="region of interest" description="Disordered" evidence="1">
    <location>
        <begin position="351"/>
        <end position="371"/>
    </location>
</feature>
<dbReference type="EMBL" id="CP017157">
    <property type="protein sequence ID" value="AOP49960.1"/>
    <property type="molecule type" value="Genomic_DNA"/>
</dbReference>
<name>A0A1D7VT83_9ACTN</name>
<accession>A0A1D7VT83</accession>
<reference evidence="3 4" key="1">
    <citation type="submission" date="2016-09" db="EMBL/GenBank/DDBJ databases">
        <title>Complete genome sequencing of Streptomyces lydicus 103 and metabolic pathways analysis of antibiotic biosynthesis.</title>
        <authorList>
            <person name="Jia N."/>
            <person name="Ding M.-Z."/>
            <person name="Gao F."/>
            <person name="Yuan Y.-J."/>
        </authorList>
    </citation>
    <scope>NUCLEOTIDE SEQUENCE [LARGE SCALE GENOMIC DNA]</scope>
    <source>
        <strain evidence="3 4">103</strain>
    </source>
</reference>
<sequence length="371" mass="36855">MRDRVLTGGARTTGVLLCLLLALLGAAWAARDLTAARPGAEVWWAWLGGARGPRDATAPVSSLLDPLLALGALTAAVTAVRGAVPAPVAAGALCSLGTATALLRAPLLWMPGVGRLPGTDTGLTSWAHRTVLAELALAAALLVVVAAGRRRAGRAGRHRGRSAHGLPEAALSAYGVVRAVPQAADPGRPGRPRKGPARTTAVLLAAAGLAVAGGELYRLLTSGADGYRTGLLGDATDLPALPPPPAHWHAAVLVLLALGAAVAALRRASWARPAAVAAAALLCADGAGVLALAAHTGRAARLAALSGPDRLELATAAFLVLSGLTALLVAFRRGVPDPAVGAGGALAYGSAPGAARPPHAPPPPSTLPPGW</sequence>
<feature type="transmembrane region" description="Helical" evidence="2">
    <location>
        <begin position="130"/>
        <end position="148"/>
    </location>
</feature>
<evidence type="ECO:0000313" key="4">
    <source>
        <dbReference type="Proteomes" id="UP000094094"/>
    </source>
</evidence>
<evidence type="ECO:0000256" key="1">
    <source>
        <dbReference type="SAM" id="MobiDB-lite"/>
    </source>
</evidence>
<dbReference type="Proteomes" id="UP000094094">
    <property type="component" value="Chromosome"/>
</dbReference>
<feature type="transmembrane region" description="Helical" evidence="2">
    <location>
        <begin position="67"/>
        <end position="84"/>
    </location>
</feature>
<keyword evidence="2" id="KW-1133">Transmembrane helix</keyword>
<gene>
    <name evidence="3" type="ORF">SL103_30230</name>
</gene>
<dbReference type="KEGG" id="slc:SL103_30230"/>
<keyword evidence="4" id="KW-1185">Reference proteome</keyword>
<evidence type="ECO:0000256" key="2">
    <source>
        <dbReference type="SAM" id="Phobius"/>
    </source>
</evidence>
<feature type="transmembrane region" description="Helical" evidence="2">
    <location>
        <begin position="274"/>
        <end position="293"/>
    </location>
</feature>
<dbReference type="OrthoDB" id="4338001at2"/>
<evidence type="ECO:0008006" key="5">
    <source>
        <dbReference type="Google" id="ProtNLM"/>
    </source>
</evidence>
<protein>
    <recommendedName>
        <fullName evidence="5">DUF998 domain-containing protein</fullName>
    </recommendedName>
</protein>
<feature type="transmembrane region" description="Helical" evidence="2">
    <location>
        <begin position="201"/>
        <end position="220"/>
    </location>
</feature>
<dbReference type="AlphaFoldDB" id="A0A1D7VT83"/>
<feature type="transmembrane region" description="Helical" evidence="2">
    <location>
        <begin position="313"/>
        <end position="331"/>
    </location>
</feature>
<keyword evidence="2" id="KW-0812">Transmembrane</keyword>
<organism evidence="3 4">
    <name type="scientific">Streptomyces lydicus</name>
    <dbReference type="NCBI Taxonomy" id="47763"/>
    <lineage>
        <taxon>Bacteria</taxon>
        <taxon>Bacillati</taxon>
        <taxon>Actinomycetota</taxon>
        <taxon>Actinomycetes</taxon>
        <taxon>Kitasatosporales</taxon>
        <taxon>Streptomycetaceae</taxon>
        <taxon>Streptomyces</taxon>
    </lineage>
</organism>
<feature type="transmembrane region" description="Helical" evidence="2">
    <location>
        <begin position="91"/>
        <end position="110"/>
    </location>
</feature>
<proteinExistence type="predicted"/>
<keyword evidence="2" id="KW-0472">Membrane</keyword>
<feature type="compositionally biased region" description="Pro residues" evidence="1">
    <location>
        <begin position="358"/>
        <end position="371"/>
    </location>
</feature>
<evidence type="ECO:0000313" key="3">
    <source>
        <dbReference type="EMBL" id="AOP49960.1"/>
    </source>
</evidence>
<feature type="transmembrane region" description="Helical" evidence="2">
    <location>
        <begin position="246"/>
        <end position="265"/>
    </location>
</feature>